<organism evidence="1 2">
    <name type="scientific">Enteractinococcus fodinae</name>
    <dbReference type="NCBI Taxonomy" id="684663"/>
    <lineage>
        <taxon>Bacteria</taxon>
        <taxon>Bacillati</taxon>
        <taxon>Actinomycetota</taxon>
        <taxon>Actinomycetes</taxon>
        <taxon>Micrococcales</taxon>
        <taxon>Micrococcaceae</taxon>
    </lineage>
</organism>
<evidence type="ECO:0000313" key="2">
    <source>
        <dbReference type="Proteomes" id="UP001183794"/>
    </source>
</evidence>
<proteinExistence type="predicted"/>
<dbReference type="EMBL" id="JAVDYJ010000001">
    <property type="protein sequence ID" value="MDR7347966.1"/>
    <property type="molecule type" value="Genomic_DNA"/>
</dbReference>
<gene>
    <name evidence="1" type="ORF">J2S62_002223</name>
</gene>
<dbReference type="Proteomes" id="UP001183794">
    <property type="component" value="Unassembled WGS sequence"/>
</dbReference>
<protein>
    <submittedName>
        <fullName evidence="1">Uncharacterized protein</fullName>
    </submittedName>
</protein>
<evidence type="ECO:0000313" key="1">
    <source>
        <dbReference type="EMBL" id="MDR7347966.1"/>
    </source>
</evidence>
<keyword evidence="2" id="KW-1185">Reference proteome</keyword>
<reference evidence="1 2" key="1">
    <citation type="submission" date="2023-07" db="EMBL/GenBank/DDBJ databases">
        <title>Sequencing the genomes of 1000 actinobacteria strains.</title>
        <authorList>
            <person name="Klenk H.-P."/>
        </authorList>
    </citation>
    <scope>NUCLEOTIDE SEQUENCE [LARGE SCALE GENOMIC DNA]</scope>
    <source>
        <strain evidence="1 2">DSM 22966</strain>
    </source>
</reference>
<accession>A0ABU2B3J6</accession>
<name>A0ABU2B3J6_9MICC</name>
<comment type="caution">
    <text evidence="1">The sequence shown here is derived from an EMBL/GenBank/DDBJ whole genome shotgun (WGS) entry which is preliminary data.</text>
</comment>
<sequence length="389" mass="45129">MAFWWPFAIPLITVLLAWKPYKVNRHKLIRKKKRERFRRTRKILKTDYDRLVQKGLRYYSDYRLKDFKLLGRAGWIFNKPREIGSIEIEFKEAHNPQEYQKAIRRMCSFWPPGKGGITLQRYSEAISEYDQPTLWSEGTDTYRLVEVELRDEQLKLSYELGKYHDATDTQEAFGFVSGAGASLDRYLPRDPFDFRARCASTAICTLTLIDSDPPQFIYHCRSSTAVHQGVGQFHIVPAGEFEPAVVDPRVNTDFDFWINIQREYAEEFLNLPDGLNEPLLDRPDQDHPSLRLLAELQGSGDLTLWEYGLGLNPVSLKPEILVIAVLSPLAGKRILGDQLLDHEGTKRIRDFDYEELLHLIESPKTNPAAHALFKLAWRDRHRLLSNAPQ</sequence>